<evidence type="ECO:0000313" key="3">
    <source>
        <dbReference type="Proteomes" id="UP001275440"/>
    </source>
</evidence>
<evidence type="ECO:0000256" key="1">
    <source>
        <dbReference type="SAM" id="Phobius"/>
    </source>
</evidence>
<proteinExistence type="predicted"/>
<dbReference type="InterPro" id="IPR006311">
    <property type="entry name" value="TAT_signal"/>
</dbReference>
<evidence type="ECO:0000313" key="2">
    <source>
        <dbReference type="EMBL" id="MDV2476649.1"/>
    </source>
</evidence>
<keyword evidence="1" id="KW-0472">Membrane</keyword>
<name>A0ABU3WRM2_9NOCA</name>
<keyword evidence="1" id="KW-0812">Transmembrane</keyword>
<comment type="caution">
    <text evidence="2">The sequence shown here is derived from an EMBL/GenBank/DDBJ whole genome shotgun (WGS) entry which is preliminary data.</text>
</comment>
<keyword evidence="1" id="KW-1133">Transmembrane helix</keyword>
<dbReference type="SUPFAM" id="SSF103473">
    <property type="entry name" value="MFS general substrate transporter"/>
    <property type="match status" value="1"/>
</dbReference>
<organism evidence="2 3">
    <name type="scientific">Rhodococcus zopfii</name>
    <dbReference type="NCBI Taxonomy" id="43772"/>
    <lineage>
        <taxon>Bacteria</taxon>
        <taxon>Bacillati</taxon>
        <taxon>Actinomycetota</taxon>
        <taxon>Actinomycetes</taxon>
        <taxon>Mycobacteriales</taxon>
        <taxon>Nocardiaceae</taxon>
        <taxon>Rhodococcus</taxon>
    </lineage>
</organism>
<dbReference type="EMBL" id="WBMO01000001">
    <property type="protein sequence ID" value="MDV2476649.1"/>
    <property type="molecule type" value="Genomic_DNA"/>
</dbReference>
<keyword evidence="3" id="KW-1185">Reference proteome</keyword>
<dbReference type="Proteomes" id="UP001275440">
    <property type="component" value="Unassembled WGS sequence"/>
</dbReference>
<feature type="transmembrane region" description="Helical" evidence="1">
    <location>
        <begin position="142"/>
        <end position="168"/>
    </location>
</feature>
<dbReference type="InterPro" id="IPR036259">
    <property type="entry name" value="MFS_trans_sf"/>
</dbReference>
<feature type="transmembrane region" description="Helical" evidence="1">
    <location>
        <begin position="40"/>
        <end position="61"/>
    </location>
</feature>
<accession>A0ABU3WRM2</accession>
<feature type="transmembrane region" description="Helical" evidence="1">
    <location>
        <begin position="67"/>
        <end position="90"/>
    </location>
</feature>
<protein>
    <submittedName>
        <fullName evidence="2">Uncharacterized protein</fullName>
    </submittedName>
</protein>
<gene>
    <name evidence="2" type="ORF">F8M49_17355</name>
</gene>
<reference evidence="2 3" key="1">
    <citation type="submission" date="2019-10" db="EMBL/GenBank/DDBJ databases">
        <title>Draft Genome Assembly of Rhodococcus zopfii DSM44189.</title>
        <authorList>
            <person name="Sutton J.M."/>
            <person name="Akob D.M."/>
            <person name="Bushman T.J."/>
        </authorList>
    </citation>
    <scope>NUCLEOTIDE SEQUENCE [LARGE SCALE GENOMIC DNA]</scope>
    <source>
        <strain evidence="2 3">DSM 44189</strain>
    </source>
</reference>
<sequence>MPTQNLLERYEAHRTRRFLANQERTSGWLLSWRTQSRRRLLTVILAVALAAMFVATTATYFTPVAALAWLPLTLVFLATWTSLQIVSSRLSDAPRHALDEREVSERNSARSIGLSAAQTLVLVPILALLLGSSIDSIDHQALSYAAGGFTLVSILLAGCLPAMILAWIRPDDDPEDAL</sequence>
<feature type="transmembrane region" description="Helical" evidence="1">
    <location>
        <begin position="111"/>
        <end position="130"/>
    </location>
</feature>
<dbReference type="PROSITE" id="PS51318">
    <property type="entry name" value="TAT"/>
    <property type="match status" value="1"/>
</dbReference>